<dbReference type="AlphaFoldDB" id="A0A8D3DDI6"/>
<sequence>MFSKVFTLIIVWEKAWGILVQLKCDFSFVNVHCSELPVSLFQPLYHPLILKKQLQRQTNKTKIIPDRKTVADIKSNPLCVPGVETSR</sequence>
<reference evidence="2" key="1">
    <citation type="submission" date="2023-05" db="EMBL/GenBank/DDBJ databases">
        <title>High-quality long-read genome of Scophthalmus maximus.</title>
        <authorList>
            <person name="Lien S."/>
            <person name="Martinez P."/>
        </authorList>
    </citation>
    <scope>NUCLEOTIDE SEQUENCE [LARGE SCALE GENOMIC DNA]</scope>
</reference>
<proteinExistence type="predicted"/>
<reference evidence="2" key="2">
    <citation type="submission" date="2025-08" db="UniProtKB">
        <authorList>
            <consortium name="Ensembl"/>
        </authorList>
    </citation>
    <scope>IDENTIFICATION</scope>
</reference>
<feature type="signal peptide" evidence="1">
    <location>
        <begin position="1"/>
        <end position="17"/>
    </location>
</feature>
<dbReference type="Proteomes" id="UP000694558">
    <property type="component" value="Chromosome 8"/>
</dbReference>
<name>A0A8D3DDI6_SCOMX</name>
<accession>A0A8D3DDI6</accession>
<evidence type="ECO:0000313" key="3">
    <source>
        <dbReference type="Proteomes" id="UP000694558"/>
    </source>
</evidence>
<keyword evidence="1" id="KW-0732">Signal</keyword>
<evidence type="ECO:0008006" key="4">
    <source>
        <dbReference type="Google" id="ProtNLM"/>
    </source>
</evidence>
<dbReference type="Ensembl" id="ENSSMAT00000078021.1">
    <property type="protein sequence ID" value="ENSSMAP00000057595.1"/>
    <property type="gene ID" value="ENSSMAG00000025983.1"/>
</dbReference>
<protein>
    <recommendedName>
        <fullName evidence="4">Secreted protein</fullName>
    </recommendedName>
</protein>
<feature type="chain" id="PRO_5034073896" description="Secreted protein" evidence="1">
    <location>
        <begin position="18"/>
        <end position="87"/>
    </location>
</feature>
<organism evidence="2 3">
    <name type="scientific">Scophthalmus maximus</name>
    <name type="common">Turbot</name>
    <name type="synonym">Psetta maxima</name>
    <dbReference type="NCBI Taxonomy" id="52904"/>
    <lineage>
        <taxon>Eukaryota</taxon>
        <taxon>Metazoa</taxon>
        <taxon>Chordata</taxon>
        <taxon>Craniata</taxon>
        <taxon>Vertebrata</taxon>
        <taxon>Euteleostomi</taxon>
        <taxon>Actinopterygii</taxon>
        <taxon>Neopterygii</taxon>
        <taxon>Teleostei</taxon>
        <taxon>Neoteleostei</taxon>
        <taxon>Acanthomorphata</taxon>
        <taxon>Carangaria</taxon>
        <taxon>Pleuronectiformes</taxon>
        <taxon>Pleuronectoidei</taxon>
        <taxon>Scophthalmidae</taxon>
        <taxon>Scophthalmus</taxon>
    </lineage>
</organism>
<evidence type="ECO:0000256" key="1">
    <source>
        <dbReference type="SAM" id="SignalP"/>
    </source>
</evidence>
<evidence type="ECO:0000313" key="2">
    <source>
        <dbReference type="Ensembl" id="ENSSMAP00000057595.1"/>
    </source>
</evidence>